<dbReference type="Gene3D" id="1.20.5.520">
    <property type="entry name" value="Single helix bin"/>
    <property type="match status" value="4"/>
</dbReference>
<comment type="subcellular location">
    <subcellularLocation>
        <location evidence="1">Cytoplasm</location>
        <location evidence="1">Cytoskeleton</location>
    </subcellularLocation>
</comment>
<dbReference type="AlphaFoldDB" id="A0A7R9PAK8"/>
<dbReference type="InterPro" id="IPR038386">
    <property type="entry name" value="Beta-thymosin_sf"/>
</dbReference>
<evidence type="ECO:0000256" key="2">
    <source>
        <dbReference type="ARBA" id="ARBA00009511"/>
    </source>
</evidence>
<gene>
    <name evidence="5" type="ORF">TCMB3V08_LOCUS8735</name>
</gene>
<proteinExistence type="inferred from homology"/>
<dbReference type="Pfam" id="PF01290">
    <property type="entry name" value="Thymosin"/>
    <property type="match status" value="4"/>
</dbReference>
<evidence type="ECO:0000256" key="3">
    <source>
        <dbReference type="ARBA" id="ARBA00022490"/>
    </source>
</evidence>
<dbReference type="GO" id="GO:0005856">
    <property type="term" value="C:cytoskeleton"/>
    <property type="evidence" value="ECO:0007669"/>
    <property type="project" value="UniProtKB-SubCell"/>
</dbReference>
<comment type="similarity">
    <text evidence="2">Belongs to the thymosin beta family.</text>
</comment>
<dbReference type="InterPro" id="IPR001152">
    <property type="entry name" value="Beta-thymosin"/>
</dbReference>
<evidence type="ECO:0000256" key="4">
    <source>
        <dbReference type="ARBA" id="ARBA00023212"/>
    </source>
</evidence>
<dbReference type="PANTHER" id="PTHR20940">
    <property type="entry name" value="TETRA THYMOSIN"/>
    <property type="match status" value="1"/>
</dbReference>
<keyword evidence="3" id="KW-0963">Cytoplasm</keyword>
<dbReference type="GO" id="GO:0007015">
    <property type="term" value="P:actin filament organization"/>
    <property type="evidence" value="ECO:0007669"/>
    <property type="project" value="InterPro"/>
</dbReference>
<keyword evidence="4" id="KW-0206">Cytoskeleton</keyword>
<dbReference type="GO" id="GO:0005829">
    <property type="term" value="C:cytosol"/>
    <property type="evidence" value="ECO:0007669"/>
    <property type="project" value="TreeGrafter"/>
</dbReference>
<reference evidence="5" key="1">
    <citation type="submission" date="2020-11" db="EMBL/GenBank/DDBJ databases">
        <authorList>
            <person name="Tran Van P."/>
        </authorList>
    </citation>
    <scope>NUCLEOTIDE SEQUENCE</scope>
</reference>
<sequence>MSNPISPSVKDLPKVSLDLKSELEGFKATDMKKTETQEKIVLPTAEVHPTKIRTSISPSSAVKLNTTSALANYSTEADVRQERRHSDLIQGVESFSTDRLKRTNTNEKIVLPNAEASPPHCTLFLSWASYSSPMASLVLTDSSQLSSDRQHLDVATEKNQKALLQGVEAFDTGKLKHTETQEKNPLPDKDVVKQEKDHQNLLEGVEHFDKATMKHTKTEEKNPLPNPEGMLASILWEVDTSIRIPF</sequence>
<dbReference type="PANTHER" id="PTHR20940:SF1">
    <property type="entry name" value="CIBOULOT, ISOFORM A"/>
    <property type="match status" value="1"/>
</dbReference>
<evidence type="ECO:0000256" key="1">
    <source>
        <dbReference type="ARBA" id="ARBA00004245"/>
    </source>
</evidence>
<protein>
    <submittedName>
        <fullName evidence="5">(California timema) hypothetical protein</fullName>
    </submittedName>
</protein>
<dbReference type="EMBL" id="OE183939">
    <property type="protein sequence ID" value="CAD7576159.1"/>
    <property type="molecule type" value="Genomic_DNA"/>
</dbReference>
<dbReference type="FunFam" id="1.20.5.520:FF:000001">
    <property type="entry name" value="Thymosin beta"/>
    <property type="match status" value="1"/>
</dbReference>
<dbReference type="GO" id="GO:0003785">
    <property type="term" value="F:actin monomer binding"/>
    <property type="evidence" value="ECO:0007669"/>
    <property type="project" value="InterPro"/>
</dbReference>
<dbReference type="SMART" id="SM00152">
    <property type="entry name" value="THY"/>
    <property type="match status" value="4"/>
</dbReference>
<accession>A0A7R9PAK8</accession>
<name>A0A7R9PAK8_TIMCA</name>
<organism evidence="5">
    <name type="scientific">Timema californicum</name>
    <name type="common">California timema</name>
    <name type="synonym">Walking stick</name>
    <dbReference type="NCBI Taxonomy" id="61474"/>
    <lineage>
        <taxon>Eukaryota</taxon>
        <taxon>Metazoa</taxon>
        <taxon>Ecdysozoa</taxon>
        <taxon>Arthropoda</taxon>
        <taxon>Hexapoda</taxon>
        <taxon>Insecta</taxon>
        <taxon>Pterygota</taxon>
        <taxon>Neoptera</taxon>
        <taxon>Polyneoptera</taxon>
        <taxon>Phasmatodea</taxon>
        <taxon>Timematodea</taxon>
        <taxon>Timematoidea</taxon>
        <taxon>Timematidae</taxon>
        <taxon>Timema</taxon>
    </lineage>
</organism>
<evidence type="ECO:0000313" key="5">
    <source>
        <dbReference type="EMBL" id="CAD7576159.1"/>
    </source>
</evidence>